<comment type="caution">
    <text evidence="3">The sequence shown here is derived from an EMBL/GenBank/DDBJ whole genome shotgun (WGS) entry which is preliminary data.</text>
</comment>
<accession>A0A656GI92</accession>
<dbReference type="Proteomes" id="UP000003465">
    <property type="component" value="Unassembled WGS sequence"/>
</dbReference>
<dbReference type="EMBL" id="AEAG01001100">
    <property type="protein sequence ID" value="EGH25030.1"/>
    <property type="molecule type" value="Genomic_DNA"/>
</dbReference>
<feature type="compositionally biased region" description="Basic and acidic residues" evidence="1">
    <location>
        <begin position="1"/>
        <end position="11"/>
    </location>
</feature>
<evidence type="ECO:0000313" key="3">
    <source>
        <dbReference type="EMBL" id="EGH25030.1"/>
    </source>
</evidence>
<reference evidence="3 4" key="1">
    <citation type="journal article" date="2011" name="PLoS Pathog.">
        <title>Dynamic evolution of pathogenicity revealed by sequencing and comparative genomics of 19 Pseudomonas syringae isolates.</title>
        <authorList>
            <person name="Baltrus D.A."/>
            <person name="Nishimura M.T."/>
            <person name="Romanchuk A."/>
            <person name="Chang J.H."/>
            <person name="Mukhtar M.S."/>
            <person name="Cherkis K."/>
            <person name="Roach J."/>
            <person name="Grant S.R."/>
            <person name="Jones C.D."/>
            <person name="Dangl J.L."/>
        </authorList>
    </citation>
    <scope>NUCLEOTIDE SEQUENCE [LARGE SCALE GENOMIC DNA]</scope>
    <source>
        <strain evidence="3 4">301020</strain>
    </source>
</reference>
<feature type="region of interest" description="Disordered" evidence="1">
    <location>
        <begin position="1"/>
        <end position="27"/>
    </location>
</feature>
<evidence type="ECO:0000256" key="1">
    <source>
        <dbReference type="SAM" id="MobiDB-lite"/>
    </source>
</evidence>
<gene>
    <name evidence="3" type="ORF">PSYMO_27686</name>
</gene>
<sequence>YGKKAEDEQGGSKESSPIGVGDPVSGGRLAPGEFAQLGDGEERGQFADRFSQLCEVIEQIAQEPDITLVSLDVNPLPSVLRCSYHMIGRDKPRCYLLAAFRLKNGNRRYLLEIDTSDSRKTLSTRIMGFKEGVEAETCLEKILKGTVKGSLRWPISMAKYCEPLYSVHHPKESLLGANHDRLIDWKQRIQTHLSFG</sequence>
<proteinExistence type="predicted"/>
<evidence type="ECO:0000259" key="2">
    <source>
        <dbReference type="Pfam" id="PF18623"/>
    </source>
</evidence>
<evidence type="ECO:0000313" key="4">
    <source>
        <dbReference type="Proteomes" id="UP000003465"/>
    </source>
</evidence>
<dbReference type="InterPro" id="IPR041419">
    <property type="entry name" value="TnsE_C"/>
</dbReference>
<name>A0A656GI92_PSEA0</name>
<feature type="domain" description="TnsE C-terminal" evidence="2">
    <location>
        <begin position="49"/>
        <end position="189"/>
    </location>
</feature>
<protein>
    <recommendedName>
        <fullName evidence="2">TnsE C-terminal domain-containing protein</fullName>
    </recommendedName>
</protein>
<dbReference type="Pfam" id="PF18623">
    <property type="entry name" value="TnsE_C"/>
    <property type="match status" value="1"/>
</dbReference>
<organism evidence="3 4">
    <name type="scientific">Pseudomonas amygdali pv. mori str. 301020</name>
    <dbReference type="NCBI Taxonomy" id="629261"/>
    <lineage>
        <taxon>Bacteria</taxon>
        <taxon>Pseudomonadati</taxon>
        <taxon>Pseudomonadota</taxon>
        <taxon>Gammaproteobacteria</taxon>
        <taxon>Pseudomonadales</taxon>
        <taxon>Pseudomonadaceae</taxon>
        <taxon>Pseudomonas</taxon>
        <taxon>Pseudomonas amygdali</taxon>
    </lineage>
</organism>
<dbReference type="AlphaFoldDB" id="A0A656GI92"/>
<feature type="non-terminal residue" evidence="3">
    <location>
        <position position="1"/>
    </location>
</feature>